<dbReference type="CDD" id="cd00448">
    <property type="entry name" value="YjgF_YER057c_UK114_family"/>
    <property type="match status" value="1"/>
</dbReference>
<dbReference type="EMBL" id="JAHEAC010000157">
    <property type="protein sequence ID" value="MBX8645055.1"/>
    <property type="molecule type" value="Genomic_DNA"/>
</dbReference>
<dbReference type="Proteomes" id="UP000750197">
    <property type="component" value="Unassembled WGS sequence"/>
</dbReference>
<dbReference type="InterPro" id="IPR006175">
    <property type="entry name" value="YjgF/YER057c/UK114"/>
</dbReference>
<gene>
    <name evidence="1" type="ORF">J9259_09190</name>
    <name evidence="2" type="ORF">KIY12_10130</name>
</gene>
<dbReference type="EMBL" id="JAGVSJ010000048">
    <property type="protein sequence ID" value="MBX8632668.1"/>
    <property type="molecule type" value="Genomic_DNA"/>
</dbReference>
<dbReference type="Gene3D" id="3.30.1330.40">
    <property type="entry name" value="RutC-like"/>
    <property type="match status" value="1"/>
</dbReference>
<dbReference type="PANTHER" id="PTHR11803">
    <property type="entry name" value="2-IMINOBUTANOATE/2-IMINOPROPANOATE DEAMINASE RIDA"/>
    <property type="match status" value="1"/>
</dbReference>
<dbReference type="AlphaFoldDB" id="A0A8J8CE43"/>
<proteinExistence type="predicted"/>
<protein>
    <submittedName>
        <fullName evidence="2">RidA family protein</fullName>
    </submittedName>
</protein>
<organism evidence="2 3">
    <name type="scientific">Candidatus Sysuiplasma superficiale</name>
    <dbReference type="NCBI Taxonomy" id="2823368"/>
    <lineage>
        <taxon>Archaea</taxon>
        <taxon>Methanobacteriati</taxon>
        <taxon>Thermoplasmatota</taxon>
        <taxon>Thermoplasmata</taxon>
        <taxon>Candidatus Sysuiplasmatales</taxon>
        <taxon>Candidatus Sysuiplasmataceae</taxon>
        <taxon>Candidatus Sysuiplasma</taxon>
    </lineage>
</organism>
<evidence type="ECO:0000313" key="3">
    <source>
        <dbReference type="Proteomes" id="UP000750197"/>
    </source>
</evidence>
<name>A0A8J8CE43_9ARCH</name>
<dbReference type="Pfam" id="PF01042">
    <property type="entry name" value="Ribonuc_L-PSP"/>
    <property type="match status" value="1"/>
</dbReference>
<dbReference type="InterPro" id="IPR035959">
    <property type="entry name" value="RutC-like_sf"/>
</dbReference>
<evidence type="ECO:0000313" key="2">
    <source>
        <dbReference type="EMBL" id="MBX8645055.1"/>
    </source>
</evidence>
<reference evidence="2" key="1">
    <citation type="submission" date="2021-05" db="EMBL/GenBank/DDBJ databases">
        <title>Genomic insights into ecological role and evolution of a novel Thermoplasmata order Candidatus Sysuiplasmatales.</title>
        <authorList>
            <person name="Yuan Y."/>
        </authorList>
    </citation>
    <scope>NUCLEOTIDE SEQUENCE</scope>
    <source>
        <strain evidence="2">TUT19-bin139</strain>
        <strain evidence="1">YP2-bin.285</strain>
    </source>
</reference>
<evidence type="ECO:0000313" key="1">
    <source>
        <dbReference type="EMBL" id="MBX8632668.1"/>
    </source>
</evidence>
<accession>A0A8J8CE43</accession>
<dbReference type="GO" id="GO:0005829">
    <property type="term" value="C:cytosol"/>
    <property type="evidence" value="ECO:0007669"/>
    <property type="project" value="TreeGrafter"/>
</dbReference>
<dbReference type="PANTHER" id="PTHR11803:SF39">
    <property type="entry name" value="2-IMINOBUTANOATE_2-IMINOPROPANOATE DEAMINASE"/>
    <property type="match status" value="1"/>
</dbReference>
<dbReference type="SUPFAM" id="SSF55298">
    <property type="entry name" value="YjgF-like"/>
    <property type="match status" value="1"/>
</dbReference>
<comment type="caution">
    <text evidence="2">The sequence shown here is derived from an EMBL/GenBank/DDBJ whole genome shotgun (WGS) entry which is preliminary data.</text>
</comment>
<dbReference type="Proteomes" id="UP000716004">
    <property type="component" value="Unassembled WGS sequence"/>
</dbReference>
<dbReference type="GO" id="GO:0019239">
    <property type="term" value="F:deaminase activity"/>
    <property type="evidence" value="ECO:0007669"/>
    <property type="project" value="TreeGrafter"/>
</dbReference>
<sequence>MNNTIDVAGMPKGGPYSHAVVAENLVFVSGQTGQTGSGKDTFETQFESAMEKISRILKEAGTSVEKVVKISVYLSKPEYFQTMNKLFGKYFPAKPPARTTLVTGFVNSEILVEIDVIASK</sequence>